<dbReference type="SUPFAM" id="SSF46689">
    <property type="entry name" value="Homeodomain-like"/>
    <property type="match status" value="1"/>
</dbReference>
<dbReference type="AlphaFoldDB" id="A0A0R1V9Z7"/>
<comment type="caution">
    <text evidence="5">The sequence shown here is derived from an EMBL/GenBank/DDBJ whole genome shotgun (WGS) entry which is preliminary data.</text>
</comment>
<dbReference type="PANTHER" id="PTHR43280:SF28">
    <property type="entry name" value="HTH-TYPE TRANSCRIPTIONAL ACTIVATOR RHAS"/>
    <property type="match status" value="1"/>
</dbReference>
<evidence type="ECO:0000313" key="5">
    <source>
        <dbReference type="EMBL" id="KRM02286.1"/>
    </source>
</evidence>
<dbReference type="Pfam" id="PF12833">
    <property type="entry name" value="HTH_18"/>
    <property type="match status" value="1"/>
</dbReference>
<dbReference type="PROSITE" id="PS01124">
    <property type="entry name" value="HTH_ARAC_FAMILY_2"/>
    <property type="match status" value="1"/>
</dbReference>
<dbReference type="GO" id="GO:0003700">
    <property type="term" value="F:DNA-binding transcription factor activity"/>
    <property type="evidence" value="ECO:0007669"/>
    <property type="project" value="InterPro"/>
</dbReference>
<proteinExistence type="predicted"/>
<accession>A0A0R1V9Z7</accession>
<evidence type="ECO:0000256" key="1">
    <source>
        <dbReference type="ARBA" id="ARBA00023015"/>
    </source>
</evidence>
<keyword evidence="3" id="KW-0804">Transcription</keyword>
<dbReference type="SMART" id="SM00342">
    <property type="entry name" value="HTH_ARAC"/>
    <property type="match status" value="1"/>
</dbReference>
<evidence type="ECO:0000256" key="3">
    <source>
        <dbReference type="ARBA" id="ARBA00023163"/>
    </source>
</evidence>
<dbReference type="GO" id="GO:0043565">
    <property type="term" value="F:sequence-specific DNA binding"/>
    <property type="evidence" value="ECO:0007669"/>
    <property type="project" value="InterPro"/>
</dbReference>
<evidence type="ECO:0000259" key="4">
    <source>
        <dbReference type="PROSITE" id="PS01124"/>
    </source>
</evidence>
<feature type="domain" description="HTH araC/xylS-type" evidence="4">
    <location>
        <begin position="11"/>
        <end position="112"/>
    </location>
</feature>
<evidence type="ECO:0000256" key="2">
    <source>
        <dbReference type="ARBA" id="ARBA00023125"/>
    </source>
</evidence>
<dbReference type="PATRIC" id="fig|1423767.3.peg.1956"/>
<dbReference type="Proteomes" id="UP000051307">
    <property type="component" value="Unassembled WGS sequence"/>
</dbReference>
<evidence type="ECO:0000313" key="6">
    <source>
        <dbReference type="Proteomes" id="UP000051307"/>
    </source>
</evidence>
<gene>
    <name evidence="5" type="ORF">FC59_GL001888</name>
</gene>
<dbReference type="InterPro" id="IPR018060">
    <property type="entry name" value="HTH_AraC"/>
</dbReference>
<protein>
    <submittedName>
        <fullName evidence="5">AraC family transcriptional regulator</fullName>
    </submittedName>
</protein>
<dbReference type="Gene3D" id="1.10.10.60">
    <property type="entry name" value="Homeodomain-like"/>
    <property type="match status" value="2"/>
</dbReference>
<sequence length="120" mass="14304">MIEKTIYDNHQKILVDLLTEISSHYQTISLDQLANRYGYTKQYLSSLIKKISGQTFIELRTRKRMEQAKYLLASSDYSIAEICNLVGIRNLNSFYTKFKKQYHMMPNDYRKKSYLSDHFL</sequence>
<organism evidence="5 6">
    <name type="scientific">Lactobacillus kitasatonis DSM 16761 = JCM 1039</name>
    <dbReference type="NCBI Taxonomy" id="1423767"/>
    <lineage>
        <taxon>Bacteria</taxon>
        <taxon>Bacillati</taxon>
        <taxon>Bacillota</taxon>
        <taxon>Bacilli</taxon>
        <taxon>Lactobacillales</taxon>
        <taxon>Lactobacillaceae</taxon>
        <taxon>Lactobacillus</taxon>
    </lineage>
</organism>
<dbReference type="OrthoDB" id="9816335at2"/>
<keyword evidence="2" id="KW-0238">DNA-binding</keyword>
<dbReference type="EMBL" id="AZFU01000044">
    <property type="protein sequence ID" value="KRM02286.1"/>
    <property type="molecule type" value="Genomic_DNA"/>
</dbReference>
<reference evidence="5 6" key="1">
    <citation type="journal article" date="2015" name="Genome Announc.">
        <title>Expanding the biotechnology potential of lactobacilli through comparative genomics of 213 strains and associated genera.</title>
        <authorList>
            <person name="Sun Z."/>
            <person name="Harris H.M."/>
            <person name="McCann A."/>
            <person name="Guo C."/>
            <person name="Argimon S."/>
            <person name="Zhang W."/>
            <person name="Yang X."/>
            <person name="Jeffery I.B."/>
            <person name="Cooney J.C."/>
            <person name="Kagawa T.F."/>
            <person name="Liu W."/>
            <person name="Song Y."/>
            <person name="Salvetti E."/>
            <person name="Wrobel A."/>
            <person name="Rasinkangas P."/>
            <person name="Parkhill J."/>
            <person name="Rea M.C."/>
            <person name="O'Sullivan O."/>
            <person name="Ritari J."/>
            <person name="Douillard F.P."/>
            <person name="Paul Ross R."/>
            <person name="Yang R."/>
            <person name="Briner A.E."/>
            <person name="Felis G.E."/>
            <person name="de Vos W.M."/>
            <person name="Barrangou R."/>
            <person name="Klaenhammer T.R."/>
            <person name="Caufield P.W."/>
            <person name="Cui Y."/>
            <person name="Zhang H."/>
            <person name="O'Toole P.W."/>
        </authorList>
    </citation>
    <scope>NUCLEOTIDE SEQUENCE [LARGE SCALE GENOMIC DNA]</scope>
    <source>
        <strain evidence="5 6">DSM 16761</strain>
    </source>
</reference>
<dbReference type="eggNOG" id="COG2207">
    <property type="taxonomic scope" value="Bacteria"/>
</dbReference>
<dbReference type="PANTHER" id="PTHR43280">
    <property type="entry name" value="ARAC-FAMILY TRANSCRIPTIONAL REGULATOR"/>
    <property type="match status" value="1"/>
</dbReference>
<dbReference type="InterPro" id="IPR009057">
    <property type="entry name" value="Homeodomain-like_sf"/>
</dbReference>
<dbReference type="RefSeq" id="WP_025014334.1">
    <property type="nucleotide sequence ID" value="NZ_AZFU01000044.1"/>
</dbReference>
<keyword evidence="1" id="KW-0805">Transcription regulation</keyword>
<name>A0A0R1V9Z7_9LACO</name>